<keyword evidence="10" id="KW-1185">Reference proteome</keyword>
<dbReference type="PROSITE" id="PS50893">
    <property type="entry name" value="ABC_TRANSPORTER_2"/>
    <property type="match status" value="1"/>
</dbReference>
<evidence type="ECO:0000256" key="5">
    <source>
        <dbReference type="ARBA" id="ARBA00022967"/>
    </source>
</evidence>
<dbReference type="InterPro" id="IPR027417">
    <property type="entry name" value="P-loop_NTPase"/>
</dbReference>
<keyword evidence="5" id="KW-1278">Translocase</keyword>
<sequence>MIELKNVSVAFENKNKVVHALRDVSLKIKEKEIFGIVGYSGAGKSTLVRCINLLTRPDSGEVYIKGEDITKLTEKELRKKRMKIGMIFQHFNLFSTRTIFENVYYPLKHSKLKESEKIKKVESLLKLVDIYEKRDDYPSKLSGGQRQRVAIARALANDPDILLCDESTSALDPQNTSQILKLLKKLNEDLGLTIVIITHEMQVVKSICTKCAVMENGNIVESKSVLEIFSNPEHKLTKEFIESTIQSEEVLETLKNNKDLVTSDNSKLVRLDYIGDSTLEPIILELYKKFDVVTSILWGNVEFIQNTPLGVLIVSLKGDCKNILEAFDYMKEKNVRVRELRLEEENE</sequence>
<dbReference type="SUPFAM" id="SSF52540">
    <property type="entry name" value="P-loop containing nucleoside triphosphate hydrolases"/>
    <property type="match status" value="1"/>
</dbReference>
<dbReference type="InterPro" id="IPR045865">
    <property type="entry name" value="ACT-like_dom_sf"/>
</dbReference>
<dbReference type="InterPro" id="IPR050086">
    <property type="entry name" value="MetN_ABC_transporter-like"/>
</dbReference>
<dbReference type="SUPFAM" id="SSF55021">
    <property type="entry name" value="ACT-like"/>
    <property type="match status" value="1"/>
</dbReference>
<evidence type="ECO:0000256" key="7">
    <source>
        <dbReference type="ARBA" id="ARBA00023136"/>
    </source>
</evidence>
<dbReference type="SMART" id="SM00930">
    <property type="entry name" value="NIL"/>
    <property type="match status" value="1"/>
</dbReference>
<feature type="domain" description="ABC transporter" evidence="8">
    <location>
        <begin position="2"/>
        <end position="241"/>
    </location>
</feature>
<dbReference type="PANTHER" id="PTHR43166">
    <property type="entry name" value="AMINO ACID IMPORT ATP-BINDING PROTEIN"/>
    <property type="match status" value="1"/>
</dbReference>
<keyword evidence="2" id="KW-1003">Cell membrane</keyword>
<reference evidence="9 10" key="1">
    <citation type="submission" date="2023-07" db="EMBL/GenBank/DDBJ databases">
        <title>Genomic Encyclopedia of Type Strains, Phase IV (KMG-IV): sequencing the most valuable type-strain genomes for metagenomic binning, comparative biology and taxonomic classification.</title>
        <authorList>
            <person name="Goeker M."/>
        </authorList>
    </citation>
    <scope>NUCLEOTIDE SEQUENCE [LARGE SCALE GENOMIC DNA]</scope>
    <source>
        <strain evidence="9 10">DSM 22616</strain>
    </source>
</reference>
<keyword evidence="1" id="KW-0813">Transport</keyword>
<evidence type="ECO:0000256" key="2">
    <source>
        <dbReference type="ARBA" id="ARBA00022475"/>
    </source>
</evidence>
<dbReference type="InterPro" id="IPR003439">
    <property type="entry name" value="ABC_transporter-like_ATP-bd"/>
</dbReference>
<dbReference type="InterPro" id="IPR041701">
    <property type="entry name" value="MetN_ABC"/>
</dbReference>
<dbReference type="InterPro" id="IPR003593">
    <property type="entry name" value="AAA+_ATPase"/>
</dbReference>
<evidence type="ECO:0000313" key="10">
    <source>
        <dbReference type="Proteomes" id="UP001236559"/>
    </source>
</evidence>
<dbReference type="Gene3D" id="3.30.70.260">
    <property type="match status" value="1"/>
</dbReference>
<dbReference type="Gene3D" id="3.40.50.300">
    <property type="entry name" value="P-loop containing nucleotide triphosphate hydrolases"/>
    <property type="match status" value="1"/>
</dbReference>
<evidence type="ECO:0000256" key="1">
    <source>
        <dbReference type="ARBA" id="ARBA00022448"/>
    </source>
</evidence>
<keyword evidence="3" id="KW-0547">Nucleotide-binding</keyword>
<protein>
    <submittedName>
        <fullName evidence="9">D-methionine transport system ATP-binding protein</fullName>
    </submittedName>
</protein>
<evidence type="ECO:0000256" key="6">
    <source>
        <dbReference type="ARBA" id="ARBA00022970"/>
    </source>
</evidence>
<evidence type="ECO:0000256" key="3">
    <source>
        <dbReference type="ARBA" id="ARBA00022741"/>
    </source>
</evidence>
<dbReference type="RefSeq" id="WP_023055358.1">
    <property type="nucleotide sequence ID" value="NZ_JAUSTN010000003.1"/>
</dbReference>
<evidence type="ECO:0000256" key="4">
    <source>
        <dbReference type="ARBA" id="ARBA00022840"/>
    </source>
</evidence>
<dbReference type="PROSITE" id="PS00211">
    <property type="entry name" value="ABC_TRANSPORTER_1"/>
    <property type="match status" value="1"/>
</dbReference>
<dbReference type="CDD" id="cd03258">
    <property type="entry name" value="ABC_MetN_methionine_transporter"/>
    <property type="match status" value="1"/>
</dbReference>
<keyword evidence="6" id="KW-0029">Amino-acid transport</keyword>
<accession>A0ABU0ATS4</accession>
<comment type="caution">
    <text evidence="9">The sequence shown here is derived from an EMBL/GenBank/DDBJ whole genome shotgun (WGS) entry which is preliminary data.</text>
</comment>
<proteinExistence type="predicted"/>
<keyword evidence="7" id="KW-0472">Membrane</keyword>
<dbReference type="InterPro" id="IPR018449">
    <property type="entry name" value="NIL_domain"/>
</dbReference>
<dbReference type="InterPro" id="IPR017871">
    <property type="entry name" value="ABC_transporter-like_CS"/>
</dbReference>
<dbReference type="GO" id="GO:0005524">
    <property type="term" value="F:ATP binding"/>
    <property type="evidence" value="ECO:0007669"/>
    <property type="project" value="UniProtKB-KW"/>
</dbReference>
<dbReference type="SMART" id="SM00382">
    <property type="entry name" value="AAA"/>
    <property type="match status" value="1"/>
</dbReference>
<organism evidence="9 10">
    <name type="scientific">Peptoniphilus koenoeneniae</name>
    <dbReference type="NCBI Taxonomy" id="507751"/>
    <lineage>
        <taxon>Bacteria</taxon>
        <taxon>Bacillati</taxon>
        <taxon>Bacillota</taxon>
        <taxon>Tissierellia</taxon>
        <taxon>Tissierellales</taxon>
        <taxon>Peptoniphilaceae</taxon>
        <taxon>Peptoniphilus</taxon>
    </lineage>
</organism>
<name>A0ABU0ATS4_9FIRM</name>
<dbReference type="Proteomes" id="UP001236559">
    <property type="component" value="Unassembled WGS sequence"/>
</dbReference>
<evidence type="ECO:0000259" key="8">
    <source>
        <dbReference type="PROSITE" id="PS50893"/>
    </source>
</evidence>
<dbReference type="PANTHER" id="PTHR43166:SF30">
    <property type="entry name" value="METHIONINE IMPORT ATP-BINDING PROTEIN METN"/>
    <property type="match status" value="1"/>
</dbReference>
<dbReference type="Pfam" id="PF09383">
    <property type="entry name" value="NIL"/>
    <property type="match status" value="1"/>
</dbReference>
<gene>
    <name evidence="9" type="ORF">J2S72_000695</name>
</gene>
<dbReference type="EMBL" id="JAUSTN010000003">
    <property type="protein sequence ID" value="MDQ0274678.1"/>
    <property type="molecule type" value="Genomic_DNA"/>
</dbReference>
<dbReference type="Pfam" id="PF00005">
    <property type="entry name" value="ABC_tran"/>
    <property type="match status" value="1"/>
</dbReference>
<evidence type="ECO:0000313" key="9">
    <source>
        <dbReference type="EMBL" id="MDQ0274678.1"/>
    </source>
</evidence>
<keyword evidence="4 9" id="KW-0067">ATP-binding</keyword>